<comment type="caution">
    <text evidence="2">The sequence shown here is derived from an EMBL/GenBank/DDBJ whole genome shotgun (WGS) entry which is preliminary data.</text>
</comment>
<evidence type="ECO:0000259" key="1">
    <source>
        <dbReference type="SMART" id="SM00866"/>
    </source>
</evidence>
<dbReference type="Proteomes" id="UP000005384">
    <property type="component" value="Unassembled WGS sequence"/>
</dbReference>
<feature type="non-terminal residue" evidence="2">
    <location>
        <position position="1"/>
    </location>
</feature>
<dbReference type="SUPFAM" id="SSF64288">
    <property type="entry name" value="Chorismate lyase-like"/>
    <property type="match status" value="1"/>
</dbReference>
<proteinExistence type="predicted"/>
<gene>
    <name evidence="2" type="ORF">HMPREF9473_02098</name>
</gene>
<dbReference type="GO" id="GO:0003677">
    <property type="term" value="F:DNA binding"/>
    <property type="evidence" value="ECO:0007669"/>
    <property type="project" value="InterPro"/>
</dbReference>
<evidence type="ECO:0000313" key="2">
    <source>
        <dbReference type="EMBL" id="EHI59950.1"/>
    </source>
</evidence>
<dbReference type="GO" id="GO:0006355">
    <property type="term" value="P:regulation of DNA-templated transcription"/>
    <property type="evidence" value="ECO:0007669"/>
    <property type="project" value="InterPro"/>
</dbReference>
<dbReference type="InterPro" id="IPR028978">
    <property type="entry name" value="Chorismate_lyase_/UTRA_dom_sf"/>
</dbReference>
<dbReference type="RefSeq" id="WP_006780078.1">
    <property type="nucleotide sequence ID" value="NZ_JH379027.1"/>
</dbReference>
<sequence length="125" mass="14307">GVETGSTAVYTQRINLADGFPIMCENNYFPYPKYEFLLDETLDGSLYQLLGEKYNIIISSSANSYLDIVRASGDLSKVLNVPNGEPLFFLYTEIHDAEHQLVHIGKQYIVGDQYRFYLEDYTKES</sequence>
<dbReference type="AlphaFoldDB" id="G5IF21"/>
<dbReference type="SMART" id="SM00866">
    <property type="entry name" value="UTRA"/>
    <property type="match status" value="1"/>
</dbReference>
<keyword evidence="3" id="KW-1185">Reference proteome</keyword>
<reference evidence="2 3" key="1">
    <citation type="submission" date="2011-08" db="EMBL/GenBank/DDBJ databases">
        <title>The Genome Sequence of Clostridium hathewayi WAL-18680.</title>
        <authorList>
            <consortium name="The Broad Institute Genome Sequencing Platform"/>
            <person name="Earl A."/>
            <person name="Ward D."/>
            <person name="Feldgarden M."/>
            <person name="Gevers D."/>
            <person name="Finegold S.M."/>
            <person name="Summanen P.H."/>
            <person name="Molitoris D.R."/>
            <person name="Song M."/>
            <person name="Daigneault M."/>
            <person name="Allen-Vercoe E."/>
            <person name="Young S.K."/>
            <person name="Zeng Q."/>
            <person name="Gargeya S."/>
            <person name="Fitzgerald M."/>
            <person name="Haas B."/>
            <person name="Abouelleil A."/>
            <person name="Alvarado L."/>
            <person name="Arachchi H.M."/>
            <person name="Berlin A."/>
            <person name="Brown A."/>
            <person name="Chapman S.B."/>
            <person name="Chen Z."/>
            <person name="Dunbar C."/>
            <person name="Freedman E."/>
            <person name="Gearin G."/>
            <person name="Gellesch M."/>
            <person name="Goldberg J."/>
            <person name="Griggs A."/>
            <person name="Gujja S."/>
            <person name="Heiman D."/>
            <person name="Howarth C."/>
            <person name="Larson L."/>
            <person name="Lui A."/>
            <person name="MacDonald P.J.P."/>
            <person name="Montmayeur A."/>
            <person name="Murphy C."/>
            <person name="Neiman D."/>
            <person name="Pearson M."/>
            <person name="Priest M."/>
            <person name="Roberts A."/>
            <person name="Saif S."/>
            <person name="Shea T."/>
            <person name="Shenoy N."/>
            <person name="Sisk P."/>
            <person name="Stolte C."/>
            <person name="Sykes S."/>
            <person name="Wortman J."/>
            <person name="Nusbaum C."/>
            <person name="Birren B."/>
        </authorList>
    </citation>
    <scope>NUCLEOTIDE SEQUENCE [LARGE SCALE GENOMIC DNA]</scope>
    <source>
        <strain evidence="2 3">WAL-18680</strain>
    </source>
</reference>
<dbReference type="HOGENOM" id="CLU_1986232_0_0_9"/>
<organism evidence="2 3">
    <name type="scientific">Hungatella hathewayi WAL-18680</name>
    <dbReference type="NCBI Taxonomy" id="742737"/>
    <lineage>
        <taxon>Bacteria</taxon>
        <taxon>Bacillati</taxon>
        <taxon>Bacillota</taxon>
        <taxon>Clostridia</taxon>
        <taxon>Lachnospirales</taxon>
        <taxon>Lachnospiraceae</taxon>
        <taxon>Hungatella</taxon>
    </lineage>
</organism>
<dbReference type="Gene3D" id="3.40.1410.10">
    <property type="entry name" value="Chorismate lyase-like"/>
    <property type="match status" value="1"/>
</dbReference>
<dbReference type="InterPro" id="IPR011663">
    <property type="entry name" value="UTRA"/>
</dbReference>
<accession>G5IF21</accession>
<dbReference type="Pfam" id="PF07702">
    <property type="entry name" value="UTRA"/>
    <property type="match status" value="1"/>
</dbReference>
<evidence type="ECO:0000313" key="3">
    <source>
        <dbReference type="Proteomes" id="UP000005384"/>
    </source>
</evidence>
<dbReference type="PATRIC" id="fig|742737.3.peg.2122"/>
<feature type="domain" description="UbiC transcription regulator-associated" evidence="1">
    <location>
        <begin position="3"/>
        <end position="115"/>
    </location>
</feature>
<protein>
    <recommendedName>
        <fullName evidence="1">UbiC transcription regulator-associated domain-containing protein</fullName>
    </recommendedName>
</protein>
<dbReference type="EMBL" id="ADLN01000041">
    <property type="protein sequence ID" value="EHI59950.1"/>
    <property type="molecule type" value="Genomic_DNA"/>
</dbReference>
<name>G5IF21_9FIRM</name>